<evidence type="ECO:0000256" key="2">
    <source>
        <dbReference type="ARBA" id="ARBA00006843"/>
    </source>
</evidence>
<feature type="transmembrane region" description="Helical" evidence="6">
    <location>
        <begin position="78"/>
        <end position="98"/>
    </location>
</feature>
<comment type="caution">
    <text evidence="7">The sequence shown here is derived from an EMBL/GenBank/DDBJ whole genome shotgun (WGS) entry which is preliminary data.</text>
</comment>
<evidence type="ECO:0000256" key="1">
    <source>
        <dbReference type="ARBA" id="ARBA00004370"/>
    </source>
</evidence>
<protein>
    <submittedName>
        <fullName evidence="7">Proline rich transmembrane protein 1B</fullName>
    </submittedName>
</protein>
<gene>
    <name evidence="7" type="ORF">HOLleu_36019</name>
</gene>
<name>A0A9Q1BGA2_HOLLE</name>
<dbReference type="Proteomes" id="UP001152320">
    <property type="component" value="Chromosome 19"/>
</dbReference>
<dbReference type="InterPro" id="IPR051423">
    <property type="entry name" value="CD225/Dispanin"/>
</dbReference>
<evidence type="ECO:0000256" key="3">
    <source>
        <dbReference type="ARBA" id="ARBA00022692"/>
    </source>
</evidence>
<keyword evidence="8" id="KW-1185">Reference proteome</keyword>
<dbReference type="PANTHER" id="PTHR14948:SF44">
    <property type="entry name" value="PROLINE-RICH TRANSMEMBRANE PROTEIN 1-LIKE"/>
    <property type="match status" value="1"/>
</dbReference>
<organism evidence="7 8">
    <name type="scientific">Holothuria leucospilota</name>
    <name type="common">Black long sea cucumber</name>
    <name type="synonym">Mertensiothuria leucospilota</name>
    <dbReference type="NCBI Taxonomy" id="206669"/>
    <lineage>
        <taxon>Eukaryota</taxon>
        <taxon>Metazoa</taxon>
        <taxon>Echinodermata</taxon>
        <taxon>Eleutherozoa</taxon>
        <taxon>Echinozoa</taxon>
        <taxon>Holothuroidea</taxon>
        <taxon>Aspidochirotacea</taxon>
        <taxon>Aspidochirotida</taxon>
        <taxon>Holothuriidae</taxon>
        <taxon>Holothuria</taxon>
    </lineage>
</organism>
<dbReference type="GO" id="GO:0016020">
    <property type="term" value="C:membrane"/>
    <property type="evidence" value="ECO:0007669"/>
    <property type="project" value="UniProtKB-SubCell"/>
</dbReference>
<sequence length="99" mass="10543">MEGGYANSAQTVTGQTIVRSTQDNPSDYLIPAILVTIFCCLPLGIVAIVKSTEVRRRIDSGDIDGAVESSKAARMWTISALICGIVILVLVIVVNFTMA</sequence>
<feature type="transmembrane region" description="Helical" evidence="6">
    <location>
        <begin position="28"/>
        <end position="49"/>
    </location>
</feature>
<keyword evidence="3 6" id="KW-0812">Transmembrane</keyword>
<proteinExistence type="inferred from homology"/>
<keyword evidence="4 6" id="KW-1133">Transmembrane helix</keyword>
<reference evidence="7" key="1">
    <citation type="submission" date="2021-10" db="EMBL/GenBank/DDBJ databases">
        <title>Tropical sea cucumber genome reveals ecological adaptation and Cuvierian tubules defense mechanism.</title>
        <authorList>
            <person name="Chen T."/>
        </authorList>
    </citation>
    <scope>NUCLEOTIDE SEQUENCE</scope>
    <source>
        <strain evidence="7">Nanhai2018</strain>
        <tissue evidence="7">Muscle</tissue>
    </source>
</reference>
<dbReference type="InterPro" id="IPR007593">
    <property type="entry name" value="CD225/Dispanin_fam"/>
</dbReference>
<dbReference type="EMBL" id="JAIZAY010000019">
    <property type="protein sequence ID" value="KAJ8023552.1"/>
    <property type="molecule type" value="Genomic_DNA"/>
</dbReference>
<dbReference type="AlphaFoldDB" id="A0A9Q1BGA2"/>
<dbReference type="PANTHER" id="PTHR14948">
    <property type="entry name" value="NG5"/>
    <property type="match status" value="1"/>
</dbReference>
<evidence type="ECO:0000313" key="7">
    <source>
        <dbReference type="EMBL" id="KAJ8023552.1"/>
    </source>
</evidence>
<evidence type="ECO:0000256" key="4">
    <source>
        <dbReference type="ARBA" id="ARBA00022989"/>
    </source>
</evidence>
<comment type="subcellular location">
    <subcellularLocation>
        <location evidence="1">Membrane</location>
    </subcellularLocation>
</comment>
<keyword evidence="5 6" id="KW-0472">Membrane</keyword>
<dbReference type="OrthoDB" id="6083617at2759"/>
<evidence type="ECO:0000256" key="6">
    <source>
        <dbReference type="SAM" id="Phobius"/>
    </source>
</evidence>
<evidence type="ECO:0000256" key="5">
    <source>
        <dbReference type="ARBA" id="ARBA00023136"/>
    </source>
</evidence>
<evidence type="ECO:0000313" key="8">
    <source>
        <dbReference type="Proteomes" id="UP001152320"/>
    </source>
</evidence>
<dbReference type="Pfam" id="PF04505">
    <property type="entry name" value="CD225"/>
    <property type="match status" value="1"/>
</dbReference>
<comment type="similarity">
    <text evidence="2">Belongs to the CD225/Dispanin family.</text>
</comment>
<accession>A0A9Q1BGA2</accession>